<reference evidence="3" key="1">
    <citation type="submission" date="2017-06" db="EMBL/GenBank/DDBJ databases">
        <title>Genome analysis of Fimbriiglobus ruber SP5, the first member of the order Planctomycetales with confirmed chitinolytic capability.</title>
        <authorList>
            <person name="Ravin N.V."/>
            <person name="Rakitin A.L."/>
            <person name="Ivanova A.A."/>
            <person name="Beletsky A.V."/>
            <person name="Kulichevskaya I.S."/>
            <person name="Mardanov A.V."/>
            <person name="Dedysh S.N."/>
        </authorList>
    </citation>
    <scope>NUCLEOTIDE SEQUENCE [LARGE SCALE GENOMIC DNA]</scope>
    <source>
        <strain evidence="3">SP5</strain>
    </source>
</reference>
<keyword evidence="1" id="KW-0472">Membrane</keyword>
<sequence length="103" mass="11058">MALGLPSALLILFNWLSVIGYGIAAWRGHRGGHSFAPPFLSGIAGAVACLVCPWSGAWWWAWVPLLTDPSIGLWVIAIVLQAMARLVGLRAPIDRLPPQSSTE</sequence>
<gene>
    <name evidence="2" type="ORF">FRUB_01576</name>
</gene>
<keyword evidence="1" id="KW-1133">Transmembrane helix</keyword>
<protein>
    <submittedName>
        <fullName evidence="2">Uncharacterized protein</fullName>
    </submittedName>
</protein>
<keyword evidence="1" id="KW-0812">Transmembrane</keyword>
<feature type="transmembrane region" description="Helical" evidence="1">
    <location>
        <begin position="38"/>
        <end position="59"/>
    </location>
</feature>
<proteinExistence type="predicted"/>
<evidence type="ECO:0000313" key="2">
    <source>
        <dbReference type="EMBL" id="OWK45245.1"/>
    </source>
</evidence>
<feature type="transmembrane region" description="Helical" evidence="1">
    <location>
        <begin position="71"/>
        <end position="88"/>
    </location>
</feature>
<dbReference type="EMBL" id="NIDE01000002">
    <property type="protein sequence ID" value="OWK45245.1"/>
    <property type="molecule type" value="Genomic_DNA"/>
</dbReference>
<accession>A0A225E9J1</accession>
<dbReference type="AlphaFoldDB" id="A0A225E9J1"/>
<feature type="transmembrane region" description="Helical" evidence="1">
    <location>
        <begin position="6"/>
        <end position="26"/>
    </location>
</feature>
<organism evidence="2 3">
    <name type="scientific">Fimbriiglobus ruber</name>
    <dbReference type="NCBI Taxonomy" id="1908690"/>
    <lineage>
        <taxon>Bacteria</taxon>
        <taxon>Pseudomonadati</taxon>
        <taxon>Planctomycetota</taxon>
        <taxon>Planctomycetia</taxon>
        <taxon>Gemmatales</taxon>
        <taxon>Gemmataceae</taxon>
        <taxon>Fimbriiglobus</taxon>
    </lineage>
</organism>
<keyword evidence="3" id="KW-1185">Reference proteome</keyword>
<comment type="caution">
    <text evidence="2">The sequence shown here is derived from an EMBL/GenBank/DDBJ whole genome shotgun (WGS) entry which is preliminary data.</text>
</comment>
<evidence type="ECO:0000313" key="3">
    <source>
        <dbReference type="Proteomes" id="UP000214646"/>
    </source>
</evidence>
<name>A0A225E9J1_9BACT</name>
<evidence type="ECO:0000256" key="1">
    <source>
        <dbReference type="SAM" id="Phobius"/>
    </source>
</evidence>
<dbReference type="Proteomes" id="UP000214646">
    <property type="component" value="Unassembled WGS sequence"/>
</dbReference>